<dbReference type="EC" id="2.6.1.82" evidence="7"/>
<gene>
    <name evidence="7" type="ordered locus">MLP_04660</name>
</gene>
<dbReference type="GO" id="GO:0042802">
    <property type="term" value="F:identical protein binding"/>
    <property type="evidence" value="ECO:0007669"/>
    <property type="project" value="TreeGrafter"/>
</dbReference>
<dbReference type="FunFam" id="3.40.640.10:FF:000004">
    <property type="entry name" value="Acetylornithine aminotransferase"/>
    <property type="match status" value="1"/>
</dbReference>
<evidence type="ECO:0000256" key="5">
    <source>
        <dbReference type="RuleBase" id="RU003560"/>
    </source>
</evidence>
<evidence type="ECO:0000256" key="6">
    <source>
        <dbReference type="SAM" id="MobiDB-lite"/>
    </source>
</evidence>
<dbReference type="eggNOG" id="COG4992">
    <property type="taxonomic scope" value="Bacteria"/>
</dbReference>
<dbReference type="Proteomes" id="UP000007947">
    <property type="component" value="Chromosome"/>
</dbReference>
<sequence>MIMDDPTRNDSGTLIDLYRRHLSRGRALFGQVSGGLSEVASEGAWVITADGRRLLDCGGYGVFLHGHRHPRVVAAVKDQLDRHPLATRVLLEPVTASAAAALSKVAPGSLPHVHFVNSGAEATETALKLARALGHRIVIATHGGFHGKTLGALSVTGNPTYRDPFMPLLPVTHVPYGDRTAILTAIAEHGPQACVVIEPIQGEAGVIVPPPGYLAEIAAACRHHHALLIVDEIQTGLGRTGLWWGGDHDAVVPDIVLVGKGLSGGVVPAAAVVASRSAYAPFDADPFLHSSTFAGSPLACAAARAAVETIAEEGLVERAHEIGARLAEGIASTMIDRLGELVIEVRGRGLLIGVELAQPGVVGELVLELLHEGVVVSTSLNEHRVLRFTPPAIMTPAEEAYAVAAVDRAARTVATRLRPSTSAPAEPPQLATTGGRS</sequence>
<name>F5XJY4_MICPN</name>
<dbReference type="GO" id="GO:0033094">
    <property type="term" value="F:putrescine--2-oxoglutarate transaminase activity"/>
    <property type="evidence" value="ECO:0007669"/>
    <property type="project" value="UniProtKB-EC"/>
</dbReference>
<dbReference type="InterPro" id="IPR015422">
    <property type="entry name" value="PyrdxlP-dep_Trfase_small"/>
</dbReference>
<keyword evidence="2 7" id="KW-0032">Aminotransferase</keyword>
<evidence type="ECO:0000256" key="3">
    <source>
        <dbReference type="ARBA" id="ARBA00022679"/>
    </source>
</evidence>
<proteinExistence type="inferred from homology"/>
<evidence type="ECO:0000256" key="2">
    <source>
        <dbReference type="ARBA" id="ARBA00022576"/>
    </source>
</evidence>
<dbReference type="PIRSF" id="PIRSF000521">
    <property type="entry name" value="Transaminase_4ab_Lys_Orn"/>
    <property type="match status" value="1"/>
</dbReference>
<dbReference type="InterPro" id="IPR015424">
    <property type="entry name" value="PyrdxlP-dep_Trfase"/>
</dbReference>
<dbReference type="SUPFAM" id="SSF53383">
    <property type="entry name" value="PLP-dependent transferases"/>
    <property type="match status" value="1"/>
</dbReference>
<dbReference type="STRING" id="1032480.MLP_04660"/>
<dbReference type="InterPro" id="IPR005814">
    <property type="entry name" value="Aminotrans_3"/>
</dbReference>
<dbReference type="CDD" id="cd00610">
    <property type="entry name" value="OAT_like"/>
    <property type="match status" value="1"/>
</dbReference>
<keyword evidence="3 7" id="KW-0808">Transferase</keyword>
<accession>F5XJY4</accession>
<dbReference type="InterPro" id="IPR049704">
    <property type="entry name" value="Aminotrans_3_PPA_site"/>
</dbReference>
<organism evidence="7 8">
    <name type="scientific">Microlunatus phosphovorus (strain ATCC 700054 / DSM 10555 / JCM 9379 / NBRC 101784 / NCIMB 13414 / VKM Ac-1990 / NM-1)</name>
    <dbReference type="NCBI Taxonomy" id="1032480"/>
    <lineage>
        <taxon>Bacteria</taxon>
        <taxon>Bacillati</taxon>
        <taxon>Actinomycetota</taxon>
        <taxon>Actinomycetes</taxon>
        <taxon>Propionibacteriales</taxon>
        <taxon>Propionibacteriaceae</taxon>
        <taxon>Microlunatus</taxon>
    </lineage>
</organism>
<protein>
    <submittedName>
        <fullName evidence="7">Putative putrescine aminotransferase</fullName>
        <ecNumber evidence="7">2.6.1.82</ecNumber>
    </submittedName>
</protein>
<dbReference type="Pfam" id="PF00202">
    <property type="entry name" value="Aminotran_3"/>
    <property type="match status" value="1"/>
</dbReference>
<feature type="region of interest" description="Disordered" evidence="6">
    <location>
        <begin position="416"/>
        <end position="437"/>
    </location>
</feature>
<keyword evidence="4 5" id="KW-0663">Pyridoxal phosphate</keyword>
<dbReference type="InterPro" id="IPR015421">
    <property type="entry name" value="PyrdxlP-dep_Trfase_major"/>
</dbReference>
<dbReference type="KEGG" id="mph:MLP_04660"/>
<dbReference type="AlphaFoldDB" id="F5XJY4"/>
<dbReference type="PANTHER" id="PTHR11986">
    <property type="entry name" value="AMINOTRANSFERASE CLASS III"/>
    <property type="match status" value="1"/>
</dbReference>
<comment type="cofactor">
    <cofactor evidence="1">
        <name>pyridoxal 5'-phosphate</name>
        <dbReference type="ChEBI" id="CHEBI:597326"/>
    </cofactor>
</comment>
<comment type="similarity">
    <text evidence="5">Belongs to the class-III pyridoxal-phosphate-dependent aminotransferase family.</text>
</comment>
<dbReference type="InterPro" id="IPR050103">
    <property type="entry name" value="Class-III_PLP-dep_AT"/>
</dbReference>
<dbReference type="Gene3D" id="3.90.1150.10">
    <property type="entry name" value="Aspartate Aminotransferase, domain 1"/>
    <property type="match status" value="1"/>
</dbReference>
<evidence type="ECO:0000313" key="7">
    <source>
        <dbReference type="EMBL" id="BAK33480.1"/>
    </source>
</evidence>
<dbReference type="Gene3D" id="3.40.640.10">
    <property type="entry name" value="Type I PLP-dependent aspartate aminotransferase-like (Major domain)"/>
    <property type="match status" value="1"/>
</dbReference>
<dbReference type="GO" id="GO:0030170">
    <property type="term" value="F:pyridoxal phosphate binding"/>
    <property type="evidence" value="ECO:0007669"/>
    <property type="project" value="InterPro"/>
</dbReference>
<dbReference type="PROSITE" id="PS00600">
    <property type="entry name" value="AA_TRANSFER_CLASS_3"/>
    <property type="match status" value="1"/>
</dbReference>
<dbReference type="PANTHER" id="PTHR11986:SF79">
    <property type="entry name" value="ACETYLORNITHINE AMINOTRANSFERASE, MITOCHONDRIAL"/>
    <property type="match status" value="1"/>
</dbReference>
<reference evidence="7 8" key="1">
    <citation type="submission" date="2011-05" db="EMBL/GenBank/DDBJ databases">
        <title>Whole genome sequence of Microlunatus phosphovorus NM-1.</title>
        <authorList>
            <person name="Hosoyama A."/>
            <person name="Sasaki K."/>
            <person name="Harada T."/>
            <person name="Igarashi R."/>
            <person name="Kawakoshi A."/>
            <person name="Sasagawa M."/>
            <person name="Fukada J."/>
            <person name="Nakamura S."/>
            <person name="Katano Y."/>
            <person name="Hanada S."/>
            <person name="Kamagata Y."/>
            <person name="Nakamura N."/>
            <person name="Yamazaki S."/>
            <person name="Fujita N."/>
        </authorList>
    </citation>
    <scope>NUCLEOTIDE SEQUENCE [LARGE SCALE GENOMIC DNA]</scope>
    <source>
        <strain evidence="8">ATCC 700054 / DSM 10555 / JCM 9379 / NBRC 101784 / NCIMB 13414 / VKM Ac-1990 / NM-1</strain>
    </source>
</reference>
<dbReference type="HOGENOM" id="CLU_016922_10_0_11"/>
<evidence type="ECO:0000256" key="4">
    <source>
        <dbReference type="ARBA" id="ARBA00022898"/>
    </source>
</evidence>
<evidence type="ECO:0000256" key="1">
    <source>
        <dbReference type="ARBA" id="ARBA00001933"/>
    </source>
</evidence>
<keyword evidence="8" id="KW-1185">Reference proteome</keyword>
<dbReference type="EMBL" id="AP012204">
    <property type="protein sequence ID" value="BAK33480.1"/>
    <property type="molecule type" value="Genomic_DNA"/>
</dbReference>
<evidence type="ECO:0000313" key="8">
    <source>
        <dbReference type="Proteomes" id="UP000007947"/>
    </source>
</evidence>